<keyword evidence="5" id="KW-0190">Covalent protein-DNA linkage</keyword>
<dbReference type="Pfam" id="PF02586">
    <property type="entry name" value="SRAP"/>
    <property type="match status" value="1"/>
</dbReference>
<dbReference type="RefSeq" id="WP_104830720.1">
    <property type="nucleotide sequence ID" value="NZ_PJCH01000010.1"/>
</dbReference>
<dbReference type="GO" id="GO:0003697">
    <property type="term" value="F:single-stranded DNA binding"/>
    <property type="evidence" value="ECO:0007669"/>
    <property type="project" value="InterPro"/>
</dbReference>
<dbReference type="EC" id="3.4.-.-" evidence="8"/>
<name>A0A2S7K3T7_9PROT</name>
<organism evidence="9 10">
    <name type="scientific">Hyphococcus luteus</name>
    <dbReference type="NCBI Taxonomy" id="2058213"/>
    <lineage>
        <taxon>Bacteria</taxon>
        <taxon>Pseudomonadati</taxon>
        <taxon>Pseudomonadota</taxon>
        <taxon>Alphaproteobacteria</taxon>
        <taxon>Parvularculales</taxon>
        <taxon>Parvularculaceae</taxon>
        <taxon>Hyphococcus</taxon>
    </lineage>
</organism>
<comment type="similarity">
    <text evidence="1 8">Belongs to the SOS response-associated peptidase family.</text>
</comment>
<dbReference type="EMBL" id="PJCH01000010">
    <property type="protein sequence ID" value="PQA87162.1"/>
    <property type="molecule type" value="Genomic_DNA"/>
</dbReference>
<dbReference type="Proteomes" id="UP000239504">
    <property type="component" value="Unassembled WGS sequence"/>
</dbReference>
<accession>A0A2S7K3T7</accession>
<evidence type="ECO:0000256" key="2">
    <source>
        <dbReference type="ARBA" id="ARBA00022670"/>
    </source>
</evidence>
<dbReference type="OrthoDB" id="9782620at2"/>
<dbReference type="GO" id="GO:0006508">
    <property type="term" value="P:proteolysis"/>
    <property type="evidence" value="ECO:0007669"/>
    <property type="project" value="UniProtKB-KW"/>
</dbReference>
<keyword evidence="7" id="KW-0456">Lyase</keyword>
<dbReference type="GO" id="GO:0008233">
    <property type="term" value="F:peptidase activity"/>
    <property type="evidence" value="ECO:0007669"/>
    <property type="project" value="UniProtKB-KW"/>
</dbReference>
<evidence type="ECO:0000256" key="6">
    <source>
        <dbReference type="ARBA" id="ARBA00023125"/>
    </source>
</evidence>
<dbReference type="AlphaFoldDB" id="A0A2S7K3T7"/>
<dbReference type="Gene3D" id="3.90.1680.10">
    <property type="entry name" value="SOS response associated peptidase-like"/>
    <property type="match status" value="1"/>
</dbReference>
<evidence type="ECO:0000256" key="4">
    <source>
        <dbReference type="ARBA" id="ARBA00022801"/>
    </source>
</evidence>
<dbReference type="SUPFAM" id="SSF143081">
    <property type="entry name" value="BB1717-like"/>
    <property type="match status" value="1"/>
</dbReference>
<dbReference type="InterPro" id="IPR036590">
    <property type="entry name" value="SRAP-like"/>
</dbReference>
<gene>
    <name evidence="9" type="ORF">CW354_14075</name>
</gene>
<evidence type="ECO:0000256" key="3">
    <source>
        <dbReference type="ARBA" id="ARBA00022763"/>
    </source>
</evidence>
<reference evidence="9 10" key="1">
    <citation type="submission" date="2017-12" db="EMBL/GenBank/DDBJ databases">
        <authorList>
            <person name="Hurst M.R.H."/>
        </authorList>
    </citation>
    <scope>NUCLEOTIDE SEQUENCE [LARGE SCALE GENOMIC DNA]</scope>
    <source>
        <strain evidence="9 10">SY-3-19</strain>
    </source>
</reference>
<comment type="caution">
    <text evidence="9">The sequence shown here is derived from an EMBL/GenBank/DDBJ whole genome shotgun (WGS) entry which is preliminary data.</text>
</comment>
<keyword evidence="6" id="KW-0238">DNA-binding</keyword>
<evidence type="ECO:0000256" key="8">
    <source>
        <dbReference type="RuleBase" id="RU364100"/>
    </source>
</evidence>
<dbReference type="InterPro" id="IPR003738">
    <property type="entry name" value="SRAP"/>
</dbReference>
<evidence type="ECO:0000256" key="1">
    <source>
        <dbReference type="ARBA" id="ARBA00008136"/>
    </source>
</evidence>
<evidence type="ECO:0000256" key="5">
    <source>
        <dbReference type="ARBA" id="ARBA00023124"/>
    </source>
</evidence>
<evidence type="ECO:0000313" key="9">
    <source>
        <dbReference type="EMBL" id="PQA87162.1"/>
    </source>
</evidence>
<keyword evidence="2 8" id="KW-0645">Protease</keyword>
<dbReference type="PANTHER" id="PTHR13604:SF0">
    <property type="entry name" value="ABASIC SITE PROCESSING PROTEIN HMCES"/>
    <property type="match status" value="1"/>
</dbReference>
<protein>
    <recommendedName>
        <fullName evidence="8">Abasic site processing protein</fullName>
        <ecNumber evidence="8">3.4.-.-</ecNumber>
    </recommendedName>
</protein>
<dbReference type="GO" id="GO:0016829">
    <property type="term" value="F:lyase activity"/>
    <property type="evidence" value="ECO:0007669"/>
    <property type="project" value="UniProtKB-KW"/>
</dbReference>
<evidence type="ECO:0000256" key="7">
    <source>
        <dbReference type="ARBA" id="ARBA00023239"/>
    </source>
</evidence>
<dbReference type="PANTHER" id="PTHR13604">
    <property type="entry name" value="DC12-RELATED"/>
    <property type="match status" value="1"/>
</dbReference>
<proteinExistence type="inferred from homology"/>
<keyword evidence="10" id="KW-1185">Reference proteome</keyword>
<sequence length="227" mass="25968">MCGRFWASLSWEEYRELLDLQGKPPETNFQPNWNTAPTHDVLICSERDGERRIEQMKWGLVPIWMKDKPKFSTINAKAETIEEKATWKGSLNKMRCVIPISGFYEWRRGPGKSKQAYAIKRRDGKPMLLAGLWAFNDKVDPDHPRTFTIITCPANEVMGAVHDRVPVILDPGDLDLWLGSEPWGEVHRALLKSCPDKWLTAYPISNDVGSVKNNYAELLDPEGDPIF</sequence>
<evidence type="ECO:0000313" key="10">
    <source>
        <dbReference type="Proteomes" id="UP000239504"/>
    </source>
</evidence>
<keyword evidence="4 8" id="KW-0378">Hydrolase</keyword>
<keyword evidence="3" id="KW-0227">DNA damage</keyword>
<dbReference type="GO" id="GO:0106300">
    <property type="term" value="P:protein-DNA covalent cross-linking repair"/>
    <property type="evidence" value="ECO:0007669"/>
    <property type="project" value="InterPro"/>
</dbReference>